<reference evidence="2" key="2">
    <citation type="submission" date="2023-01" db="EMBL/GenBank/DDBJ databases">
        <authorList>
            <person name="Sun Q."/>
            <person name="Evtushenko L."/>
        </authorList>
    </citation>
    <scope>NUCLEOTIDE SEQUENCE</scope>
    <source>
        <strain evidence="2">VKM Ac-1321</strain>
    </source>
</reference>
<gene>
    <name evidence="2" type="ORF">GCM10017581_055270</name>
</gene>
<dbReference type="Pfam" id="PF13416">
    <property type="entry name" value="SBP_bac_8"/>
    <property type="match status" value="1"/>
</dbReference>
<dbReference type="InterPro" id="IPR006311">
    <property type="entry name" value="TAT_signal"/>
</dbReference>
<evidence type="ECO:0000313" key="2">
    <source>
        <dbReference type="EMBL" id="GLL03781.1"/>
    </source>
</evidence>
<dbReference type="InterPro" id="IPR006059">
    <property type="entry name" value="SBP"/>
</dbReference>
<dbReference type="PANTHER" id="PTHR43649:SF11">
    <property type="entry name" value="ABC TRANSPORTER SUBSTRATE-BINDING PROTEIN YESO-RELATED"/>
    <property type="match status" value="1"/>
</dbReference>
<proteinExistence type="predicted"/>
<feature type="chain" id="PRO_5040867376" evidence="1">
    <location>
        <begin position="29"/>
        <end position="441"/>
    </location>
</feature>
<dbReference type="CDD" id="cd13585">
    <property type="entry name" value="PBP2_TMBP_like"/>
    <property type="match status" value="1"/>
</dbReference>
<dbReference type="RefSeq" id="WP_271189596.1">
    <property type="nucleotide sequence ID" value="NZ_BSFP01000037.1"/>
</dbReference>
<name>A0A9W6KKM8_9ACTN</name>
<dbReference type="PANTHER" id="PTHR43649">
    <property type="entry name" value="ARABINOSE-BINDING PROTEIN-RELATED"/>
    <property type="match status" value="1"/>
</dbReference>
<dbReference type="AlphaFoldDB" id="A0A9W6KKM8"/>
<reference evidence="2" key="1">
    <citation type="journal article" date="2014" name="Int. J. Syst. Evol. Microbiol.">
        <title>Complete genome sequence of Corynebacterium casei LMG S-19264T (=DSM 44701T), isolated from a smear-ripened cheese.</title>
        <authorList>
            <consortium name="US DOE Joint Genome Institute (JGI-PGF)"/>
            <person name="Walter F."/>
            <person name="Albersmeier A."/>
            <person name="Kalinowski J."/>
            <person name="Ruckert C."/>
        </authorList>
    </citation>
    <scope>NUCLEOTIDE SEQUENCE</scope>
    <source>
        <strain evidence="2">VKM Ac-1321</strain>
    </source>
</reference>
<evidence type="ECO:0000256" key="1">
    <source>
        <dbReference type="SAM" id="SignalP"/>
    </source>
</evidence>
<dbReference type="InterPro" id="IPR050490">
    <property type="entry name" value="Bact_solute-bd_prot1"/>
</dbReference>
<organism evidence="2 3">
    <name type="scientific">Dactylosporangium matsuzakiense</name>
    <dbReference type="NCBI Taxonomy" id="53360"/>
    <lineage>
        <taxon>Bacteria</taxon>
        <taxon>Bacillati</taxon>
        <taxon>Actinomycetota</taxon>
        <taxon>Actinomycetes</taxon>
        <taxon>Micromonosporales</taxon>
        <taxon>Micromonosporaceae</taxon>
        <taxon>Dactylosporangium</taxon>
    </lineage>
</organism>
<dbReference type="SUPFAM" id="SSF53850">
    <property type="entry name" value="Periplasmic binding protein-like II"/>
    <property type="match status" value="1"/>
</dbReference>
<accession>A0A9W6KKM8</accession>
<feature type="signal peptide" evidence="1">
    <location>
        <begin position="1"/>
        <end position="28"/>
    </location>
</feature>
<protein>
    <submittedName>
        <fullName evidence="2">Sugar ABC transporter substrate-binding protein</fullName>
    </submittedName>
</protein>
<dbReference type="Proteomes" id="UP001143480">
    <property type="component" value="Unassembled WGS sequence"/>
</dbReference>
<dbReference type="PROSITE" id="PS51318">
    <property type="entry name" value="TAT"/>
    <property type="match status" value="1"/>
</dbReference>
<dbReference type="Gene3D" id="3.40.190.10">
    <property type="entry name" value="Periplasmic binding protein-like II"/>
    <property type="match status" value="2"/>
</dbReference>
<comment type="caution">
    <text evidence="2">The sequence shown here is derived from an EMBL/GenBank/DDBJ whole genome shotgun (WGS) entry which is preliminary data.</text>
</comment>
<sequence>MQPAFDHRLSRRSALGLALGLTAGATLAACGTGGDADASGDLSKDPVTLRFTWWGADARHKRTQQVIDLFTKAHPTITVKGEFKDWNGYWDSLATTVAANDAPDIIQMDELYLASYAQRGALLDLGGAGKRLGTADFDPKALATGKVDGKQYALPVGLTAYALLVNTDLLAQYNVTLPDDASWTWDDLKAVGAKVSAASGGKVTGIQSWGFDAGGLQIWSRQAGAALFDEKGKVVIPPAVLAAYWQYLVDLSKAGIAPSPSVTVERGAGALDQSGMATNQSAIATCWNTQLTSFAKASGKKLKLVRLPGEAQAKSPAAYYKPSMYWSVSSRSKHPAEAALFVDFLANSPEAADVLQTDRGVPANTKIRQSITAKLSETDKAAAEYLSTVKVGDPPRVTPKGASDIEKILKRYTEDVLFARKTPQQSADAFIKELQGEIDAA</sequence>
<evidence type="ECO:0000313" key="3">
    <source>
        <dbReference type="Proteomes" id="UP001143480"/>
    </source>
</evidence>
<dbReference type="EMBL" id="BSFP01000037">
    <property type="protein sequence ID" value="GLL03781.1"/>
    <property type="molecule type" value="Genomic_DNA"/>
</dbReference>
<keyword evidence="1" id="KW-0732">Signal</keyword>
<keyword evidence="3" id="KW-1185">Reference proteome</keyword>